<dbReference type="Proteomes" id="UP001488838">
    <property type="component" value="Unassembled WGS sequence"/>
</dbReference>
<keyword evidence="3" id="KW-1185">Reference proteome</keyword>
<dbReference type="AlphaFoldDB" id="A0AAW0JUE8"/>
<evidence type="ECO:0000256" key="1">
    <source>
        <dbReference type="SAM" id="MobiDB-lite"/>
    </source>
</evidence>
<feature type="region of interest" description="Disordered" evidence="1">
    <location>
        <begin position="1"/>
        <end position="36"/>
    </location>
</feature>
<sequence>MLEGPSRRFPLGARSLSSQMTQETASSSPLKTTGWQ</sequence>
<evidence type="ECO:0000313" key="3">
    <source>
        <dbReference type="Proteomes" id="UP001488838"/>
    </source>
</evidence>
<protein>
    <submittedName>
        <fullName evidence="2">Uncharacterized protein</fullName>
    </submittedName>
</protein>
<name>A0AAW0JUE8_MYOGA</name>
<dbReference type="EMBL" id="JBBHLL010000017">
    <property type="protein sequence ID" value="KAK7830643.1"/>
    <property type="molecule type" value="Genomic_DNA"/>
</dbReference>
<organism evidence="2 3">
    <name type="scientific">Myodes glareolus</name>
    <name type="common">Bank vole</name>
    <name type="synonym">Clethrionomys glareolus</name>
    <dbReference type="NCBI Taxonomy" id="447135"/>
    <lineage>
        <taxon>Eukaryota</taxon>
        <taxon>Metazoa</taxon>
        <taxon>Chordata</taxon>
        <taxon>Craniata</taxon>
        <taxon>Vertebrata</taxon>
        <taxon>Euteleostomi</taxon>
        <taxon>Mammalia</taxon>
        <taxon>Eutheria</taxon>
        <taxon>Euarchontoglires</taxon>
        <taxon>Glires</taxon>
        <taxon>Rodentia</taxon>
        <taxon>Myomorpha</taxon>
        <taxon>Muroidea</taxon>
        <taxon>Cricetidae</taxon>
        <taxon>Arvicolinae</taxon>
        <taxon>Myodes</taxon>
    </lineage>
</organism>
<comment type="caution">
    <text evidence="2">The sequence shown here is derived from an EMBL/GenBank/DDBJ whole genome shotgun (WGS) entry which is preliminary data.</text>
</comment>
<proteinExistence type="predicted"/>
<feature type="compositionally biased region" description="Polar residues" evidence="1">
    <location>
        <begin position="15"/>
        <end position="36"/>
    </location>
</feature>
<reference evidence="2 3" key="1">
    <citation type="journal article" date="2023" name="bioRxiv">
        <title>Conserved and derived expression patterns and positive selection on dental genes reveal complex evolutionary context of ever-growing rodent molars.</title>
        <authorList>
            <person name="Calamari Z.T."/>
            <person name="Song A."/>
            <person name="Cohen E."/>
            <person name="Akter M."/>
            <person name="Roy R.D."/>
            <person name="Hallikas O."/>
            <person name="Christensen M.M."/>
            <person name="Li P."/>
            <person name="Marangoni P."/>
            <person name="Jernvall J."/>
            <person name="Klein O.D."/>
        </authorList>
    </citation>
    <scope>NUCLEOTIDE SEQUENCE [LARGE SCALE GENOMIC DNA]</scope>
    <source>
        <strain evidence="2">V071</strain>
    </source>
</reference>
<gene>
    <name evidence="2" type="ORF">U0070_018368</name>
</gene>
<evidence type="ECO:0000313" key="2">
    <source>
        <dbReference type="EMBL" id="KAK7830643.1"/>
    </source>
</evidence>
<accession>A0AAW0JUE8</accession>